<dbReference type="InterPro" id="IPR029415">
    <property type="entry name" value="Lines_C"/>
</dbReference>
<sequence>FCETVKPCSADGGDHGDHGDGCGDDVYEGFDGDGSVICTGDDGGDDDGGFYDVHEIGYIESGDGGFDDGNEFGGSDDGVYDYSDGCDEIAGDSDDKINDGRVVLSNMNNLQQTLTCLIRLRYAIERMSSKGLFPYPVTALVKVMKYIETLYEGEG</sequence>
<dbReference type="Proteomes" id="UP001152795">
    <property type="component" value="Unassembled WGS sequence"/>
</dbReference>
<dbReference type="PANTHER" id="PTHR16057">
    <property type="entry name" value="WINS1, 2 PROTEIN"/>
    <property type="match status" value="1"/>
</dbReference>
<accession>A0A6S7LR96</accession>
<evidence type="ECO:0000313" key="1">
    <source>
        <dbReference type="EMBL" id="CAB4039219.1"/>
    </source>
</evidence>
<dbReference type="OrthoDB" id="8251209at2759"/>
<dbReference type="EMBL" id="CACRXK020025082">
    <property type="protein sequence ID" value="CAB4039219.1"/>
    <property type="molecule type" value="Genomic_DNA"/>
</dbReference>
<reference evidence="1" key="1">
    <citation type="submission" date="2020-04" db="EMBL/GenBank/DDBJ databases">
        <authorList>
            <person name="Alioto T."/>
            <person name="Alioto T."/>
            <person name="Gomez Garrido J."/>
        </authorList>
    </citation>
    <scope>NUCLEOTIDE SEQUENCE</scope>
    <source>
        <strain evidence="1">A484AB</strain>
    </source>
</reference>
<dbReference type="Pfam" id="PF14695">
    <property type="entry name" value="LINES_C"/>
    <property type="match status" value="1"/>
</dbReference>
<protein>
    <submittedName>
        <fullName evidence="1">Uncharacterized protein</fullName>
    </submittedName>
</protein>
<proteinExistence type="predicted"/>
<comment type="caution">
    <text evidence="1">The sequence shown here is derived from an EMBL/GenBank/DDBJ whole genome shotgun (WGS) entry which is preliminary data.</text>
</comment>
<evidence type="ECO:0000313" key="2">
    <source>
        <dbReference type="Proteomes" id="UP001152795"/>
    </source>
</evidence>
<dbReference type="InterPro" id="IPR024875">
    <property type="entry name" value="Protein_Lines"/>
</dbReference>
<keyword evidence="2" id="KW-1185">Reference proteome</keyword>
<dbReference type="PANTHER" id="PTHR16057:SF1">
    <property type="entry name" value="PROTEIN LINES HOMOLOG 1"/>
    <property type="match status" value="1"/>
</dbReference>
<organism evidence="1 2">
    <name type="scientific">Paramuricea clavata</name>
    <name type="common">Red gorgonian</name>
    <name type="synonym">Violescent sea-whip</name>
    <dbReference type="NCBI Taxonomy" id="317549"/>
    <lineage>
        <taxon>Eukaryota</taxon>
        <taxon>Metazoa</taxon>
        <taxon>Cnidaria</taxon>
        <taxon>Anthozoa</taxon>
        <taxon>Octocorallia</taxon>
        <taxon>Malacalcyonacea</taxon>
        <taxon>Plexauridae</taxon>
        <taxon>Paramuricea</taxon>
    </lineage>
</organism>
<name>A0A6S7LR96_PARCT</name>
<dbReference type="AlphaFoldDB" id="A0A6S7LR96"/>
<gene>
    <name evidence="1" type="ORF">PACLA_8A014904</name>
</gene>
<feature type="non-terminal residue" evidence="1">
    <location>
        <position position="1"/>
    </location>
</feature>